<comment type="subcellular location">
    <subcellularLocation>
        <location evidence="1">Secreted</location>
    </subcellularLocation>
</comment>
<dbReference type="AlphaFoldDB" id="A0AA40AQU6"/>
<reference evidence="5" key="1">
    <citation type="submission" date="2023-06" db="EMBL/GenBank/DDBJ databases">
        <title>Genome-scale phylogeny and comparative genomics of the fungal order Sordariales.</title>
        <authorList>
            <consortium name="Lawrence Berkeley National Laboratory"/>
            <person name="Hensen N."/>
            <person name="Bonometti L."/>
            <person name="Westerberg I."/>
            <person name="Brannstrom I.O."/>
            <person name="Guillou S."/>
            <person name="Cros-Aarteil S."/>
            <person name="Calhoun S."/>
            <person name="Haridas S."/>
            <person name="Kuo A."/>
            <person name="Mondo S."/>
            <person name="Pangilinan J."/>
            <person name="Riley R."/>
            <person name="Labutti K."/>
            <person name="Andreopoulos B."/>
            <person name="Lipzen A."/>
            <person name="Chen C."/>
            <person name="Yanf M."/>
            <person name="Daum C."/>
            <person name="Ng V."/>
            <person name="Clum A."/>
            <person name="Steindorff A."/>
            <person name="Ohm R."/>
            <person name="Martin F."/>
            <person name="Silar P."/>
            <person name="Natvig D."/>
            <person name="Lalanne C."/>
            <person name="Gautier V."/>
            <person name="Ament-Velasquez S.L."/>
            <person name="Kruys A."/>
            <person name="Hutchinson M.I."/>
            <person name="Powell A.J."/>
            <person name="Barry K."/>
            <person name="Miller A.N."/>
            <person name="Grigoriev I.V."/>
            <person name="Debuchy R."/>
            <person name="Gladieux P."/>
            <person name="Thoren M.H."/>
            <person name="Johannesson H."/>
        </authorList>
    </citation>
    <scope>NUCLEOTIDE SEQUENCE</scope>
    <source>
        <strain evidence="5">SMH4607-1</strain>
    </source>
</reference>
<keyword evidence="3" id="KW-0964">Secreted</keyword>
<dbReference type="Proteomes" id="UP001172102">
    <property type="component" value="Unassembled WGS sequence"/>
</dbReference>
<sequence length="139" mass="15155">MYSFKTLATMLSFALTTVATLVTYDIGYDDSGRTMEFVACSDGPNGLIKNYGWSKQGDITRFPYIGGAEAVEDWNSVNCGTCWSATYNDKTIYVLAIDHTEDGLNLGLEAMEDLTDGNAVHLGRIQADVYQVPISNCGL</sequence>
<feature type="chain" id="PRO_5041451392" evidence="4">
    <location>
        <begin position="20"/>
        <end position="139"/>
    </location>
</feature>
<dbReference type="SUPFAM" id="SSF50685">
    <property type="entry name" value="Barwin-like endoglucanases"/>
    <property type="match status" value="1"/>
</dbReference>
<dbReference type="Gene3D" id="2.40.40.10">
    <property type="entry name" value="RlpA-like domain"/>
    <property type="match status" value="1"/>
</dbReference>
<proteinExistence type="inferred from homology"/>
<evidence type="ECO:0000313" key="6">
    <source>
        <dbReference type="Proteomes" id="UP001172102"/>
    </source>
</evidence>
<evidence type="ECO:0000256" key="4">
    <source>
        <dbReference type="SAM" id="SignalP"/>
    </source>
</evidence>
<comment type="caution">
    <text evidence="5">The sequence shown here is derived from an EMBL/GenBank/DDBJ whole genome shotgun (WGS) entry which is preliminary data.</text>
</comment>
<dbReference type="InterPro" id="IPR010829">
    <property type="entry name" value="Cerato-platanin"/>
</dbReference>
<dbReference type="CDD" id="cd22778">
    <property type="entry name" value="DPBB_CEPL-like"/>
    <property type="match status" value="1"/>
</dbReference>
<evidence type="ECO:0000256" key="3">
    <source>
        <dbReference type="ARBA" id="ARBA00022525"/>
    </source>
</evidence>
<dbReference type="GO" id="GO:0005576">
    <property type="term" value="C:extracellular region"/>
    <property type="evidence" value="ECO:0007669"/>
    <property type="project" value="UniProtKB-SubCell"/>
</dbReference>
<name>A0AA40AQU6_9PEZI</name>
<dbReference type="EMBL" id="JAUKUA010000003">
    <property type="protein sequence ID" value="KAK0720328.1"/>
    <property type="molecule type" value="Genomic_DNA"/>
</dbReference>
<dbReference type="InterPro" id="IPR036908">
    <property type="entry name" value="RlpA-like_sf"/>
</dbReference>
<evidence type="ECO:0000256" key="2">
    <source>
        <dbReference type="ARBA" id="ARBA00010421"/>
    </source>
</evidence>
<protein>
    <submittedName>
        <fullName evidence="5">Cerato-platanin</fullName>
    </submittedName>
</protein>
<dbReference type="Pfam" id="PF07249">
    <property type="entry name" value="Cerato-platanin"/>
    <property type="match status" value="1"/>
</dbReference>
<keyword evidence="6" id="KW-1185">Reference proteome</keyword>
<feature type="signal peptide" evidence="4">
    <location>
        <begin position="1"/>
        <end position="19"/>
    </location>
</feature>
<evidence type="ECO:0000313" key="5">
    <source>
        <dbReference type="EMBL" id="KAK0720328.1"/>
    </source>
</evidence>
<keyword evidence="4" id="KW-0732">Signal</keyword>
<gene>
    <name evidence="5" type="ORF">B0H67DRAFT_599841</name>
</gene>
<organism evidence="5 6">
    <name type="scientific">Lasiosphaeris hirsuta</name>
    <dbReference type="NCBI Taxonomy" id="260670"/>
    <lineage>
        <taxon>Eukaryota</taxon>
        <taxon>Fungi</taxon>
        <taxon>Dikarya</taxon>
        <taxon>Ascomycota</taxon>
        <taxon>Pezizomycotina</taxon>
        <taxon>Sordariomycetes</taxon>
        <taxon>Sordariomycetidae</taxon>
        <taxon>Sordariales</taxon>
        <taxon>Lasiosphaeriaceae</taxon>
        <taxon>Lasiosphaeris</taxon>
    </lineage>
</organism>
<comment type="similarity">
    <text evidence="2">Belongs to the cerato-platanin family.</text>
</comment>
<accession>A0AA40AQU6</accession>
<evidence type="ECO:0000256" key="1">
    <source>
        <dbReference type="ARBA" id="ARBA00004613"/>
    </source>
</evidence>